<dbReference type="SUPFAM" id="SSF102712">
    <property type="entry name" value="JAB1/MPN domain"/>
    <property type="match status" value="1"/>
</dbReference>
<comment type="caution">
    <text evidence="7">The sequence shown here is derived from an EMBL/GenBank/DDBJ whole genome shotgun (WGS) entry which is preliminary data.</text>
</comment>
<reference evidence="7 8" key="1">
    <citation type="submission" date="2019-06" db="EMBL/GenBank/DDBJ databases">
        <title>Sequencing the genomes of 1000 actinobacteria strains.</title>
        <authorList>
            <person name="Klenk H.-P."/>
        </authorList>
    </citation>
    <scope>NUCLEOTIDE SEQUENCE [LARGE SCALE GENOMIC DNA]</scope>
    <source>
        <strain evidence="7 8">DSM 102200</strain>
    </source>
</reference>
<organism evidence="7 8">
    <name type="scientific">Actinoallomurus bryophytorum</name>
    <dbReference type="NCBI Taxonomy" id="1490222"/>
    <lineage>
        <taxon>Bacteria</taxon>
        <taxon>Bacillati</taxon>
        <taxon>Actinomycetota</taxon>
        <taxon>Actinomycetes</taxon>
        <taxon>Streptosporangiales</taxon>
        <taxon>Thermomonosporaceae</taxon>
        <taxon>Actinoallomurus</taxon>
    </lineage>
</organism>
<dbReference type="Gene3D" id="3.40.140.10">
    <property type="entry name" value="Cytidine Deaminase, domain 2"/>
    <property type="match status" value="1"/>
</dbReference>
<evidence type="ECO:0000313" key="7">
    <source>
        <dbReference type="EMBL" id="TQL96556.1"/>
    </source>
</evidence>
<dbReference type="InterPro" id="IPR028090">
    <property type="entry name" value="JAB_dom_prok"/>
</dbReference>
<accession>A0A543CHI9</accession>
<gene>
    <name evidence="7" type="ORF">FB559_2095</name>
</gene>
<keyword evidence="8" id="KW-1185">Reference proteome</keyword>
<evidence type="ECO:0000256" key="4">
    <source>
        <dbReference type="ARBA" id="ARBA00022833"/>
    </source>
</evidence>
<evidence type="ECO:0000256" key="1">
    <source>
        <dbReference type="ARBA" id="ARBA00022670"/>
    </source>
</evidence>
<dbReference type="GO" id="GO:0046872">
    <property type="term" value="F:metal ion binding"/>
    <property type="evidence" value="ECO:0007669"/>
    <property type="project" value="UniProtKB-KW"/>
</dbReference>
<dbReference type="GO" id="GO:0008237">
    <property type="term" value="F:metallopeptidase activity"/>
    <property type="evidence" value="ECO:0007669"/>
    <property type="project" value="UniProtKB-KW"/>
</dbReference>
<sequence length="176" mass="18975">MTAAPETITRIHLLQEAATSLAAEAVHSADGRETGGILLGALRPDGVAEVHYAGGPGPVAVRTPDFFLRDLRHAQRLADQEFTRSGNVWIGDWHTHPHGNPAPSARDVATYAKLLSDQELGFKAFLALILCPGRLGWDQPHIAGWAYQQGQATPVPISVFGRVHAHKPKTSPKETT</sequence>
<evidence type="ECO:0000256" key="2">
    <source>
        <dbReference type="ARBA" id="ARBA00022723"/>
    </source>
</evidence>
<dbReference type="Proteomes" id="UP000316096">
    <property type="component" value="Unassembled WGS sequence"/>
</dbReference>
<keyword evidence="1" id="KW-0645">Protease</keyword>
<evidence type="ECO:0000256" key="5">
    <source>
        <dbReference type="ARBA" id="ARBA00023049"/>
    </source>
</evidence>
<name>A0A543CHI9_9ACTN</name>
<keyword evidence="5" id="KW-0482">Metalloprotease</keyword>
<dbReference type="GO" id="GO:0006508">
    <property type="term" value="P:proteolysis"/>
    <property type="evidence" value="ECO:0007669"/>
    <property type="project" value="UniProtKB-KW"/>
</dbReference>
<keyword evidence="3" id="KW-0378">Hydrolase</keyword>
<dbReference type="AlphaFoldDB" id="A0A543CHI9"/>
<evidence type="ECO:0000256" key="3">
    <source>
        <dbReference type="ARBA" id="ARBA00022801"/>
    </source>
</evidence>
<dbReference type="OrthoDB" id="6377837at2"/>
<feature type="domain" description="JAB" evidence="6">
    <location>
        <begin position="23"/>
        <end position="124"/>
    </location>
</feature>
<dbReference type="RefSeq" id="WP_141955398.1">
    <property type="nucleotide sequence ID" value="NZ_VFOZ01000001.1"/>
</dbReference>
<keyword evidence="2" id="KW-0479">Metal-binding</keyword>
<proteinExistence type="predicted"/>
<dbReference type="EMBL" id="VFOZ01000001">
    <property type="protein sequence ID" value="TQL96556.1"/>
    <property type="molecule type" value="Genomic_DNA"/>
</dbReference>
<protein>
    <submittedName>
        <fullName evidence="7">Integrative and conjugative element protein (TIGR02256 family)</fullName>
    </submittedName>
</protein>
<evidence type="ECO:0000313" key="8">
    <source>
        <dbReference type="Proteomes" id="UP000316096"/>
    </source>
</evidence>
<keyword evidence="4" id="KW-0862">Zinc</keyword>
<dbReference type="Pfam" id="PF14464">
    <property type="entry name" value="Prok-JAB"/>
    <property type="match status" value="1"/>
</dbReference>
<evidence type="ECO:0000259" key="6">
    <source>
        <dbReference type="Pfam" id="PF14464"/>
    </source>
</evidence>